<keyword evidence="2" id="KW-0472">Membrane</keyword>
<dbReference type="InterPro" id="IPR001542">
    <property type="entry name" value="Defensin_invertebrate/fungal"/>
</dbReference>
<feature type="transmembrane region" description="Helical" evidence="2">
    <location>
        <begin position="129"/>
        <end position="152"/>
    </location>
</feature>
<feature type="transmembrane region" description="Helical" evidence="2">
    <location>
        <begin position="164"/>
        <end position="183"/>
    </location>
</feature>
<feature type="transmembrane region" description="Helical" evidence="2">
    <location>
        <begin position="65"/>
        <end position="87"/>
    </location>
</feature>
<name>A0A1A9V9F1_GLOAU</name>
<dbReference type="AlphaFoldDB" id="A0A1A9V9F1"/>
<dbReference type="GO" id="GO:0050830">
    <property type="term" value="P:defense response to Gram-positive bacterium"/>
    <property type="evidence" value="ECO:0007669"/>
    <property type="project" value="UniProtKB-ARBA"/>
</dbReference>
<dbReference type="Pfam" id="PF01097">
    <property type="entry name" value="Defensin_2"/>
    <property type="match status" value="1"/>
</dbReference>
<reference evidence="4" key="1">
    <citation type="submission" date="2020-05" db="UniProtKB">
        <authorList>
            <consortium name="EnsemblMetazoa"/>
        </authorList>
    </citation>
    <scope>IDENTIFICATION</scope>
    <source>
        <strain evidence="4">TTRI</strain>
    </source>
</reference>
<keyword evidence="2" id="KW-1133">Transmembrane helix</keyword>
<feature type="transmembrane region" description="Helical" evidence="2">
    <location>
        <begin position="99"/>
        <end position="117"/>
    </location>
</feature>
<evidence type="ECO:0000313" key="5">
    <source>
        <dbReference type="Proteomes" id="UP000078200"/>
    </source>
</evidence>
<dbReference type="PROSITE" id="PS51378">
    <property type="entry name" value="INVERT_DEFENSINS"/>
    <property type="match status" value="1"/>
</dbReference>
<dbReference type="VEuPathDB" id="VectorBase:GAUT030101"/>
<protein>
    <recommendedName>
        <fullName evidence="3">Invertebrate defensins family profile domain-containing protein</fullName>
    </recommendedName>
</protein>
<keyword evidence="1" id="KW-1015">Disulfide bond</keyword>
<evidence type="ECO:0000256" key="2">
    <source>
        <dbReference type="SAM" id="Phobius"/>
    </source>
</evidence>
<dbReference type="EnsemblMetazoa" id="GAUT030101-RA">
    <property type="protein sequence ID" value="GAUT030101-PA"/>
    <property type="gene ID" value="GAUT030101"/>
</dbReference>
<dbReference type="InterPro" id="IPR036574">
    <property type="entry name" value="Scorpion_toxin-like_sf"/>
</dbReference>
<accession>A0A1A9V9F1</accession>
<organism evidence="4 5">
    <name type="scientific">Glossina austeni</name>
    <name type="common">Savannah tsetse fly</name>
    <dbReference type="NCBI Taxonomy" id="7395"/>
    <lineage>
        <taxon>Eukaryota</taxon>
        <taxon>Metazoa</taxon>
        <taxon>Ecdysozoa</taxon>
        <taxon>Arthropoda</taxon>
        <taxon>Hexapoda</taxon>
        <taxon>Insecta</taxon>
        <taxon>Pterygota</taxon>
        <taxon>Neoptera</taxon>
        <taxon>Endopterygota</taxon>
        <taxon>Diptera</taxon>
        <taxon>Brachycera</taxon>
        <taxon>Muscomorpha</taxon>
        <taxon>Hippoboscoidea</taxon>
        <taxon>Glossinidae</taxon>
        <taxon>Glossina</taxon>
    </lineage>
</organism>
<feature type="domain" description="Invertebrate defensins family profile" evidence="3">
    <location>
        <begin position="280"/>
        <end position="313"/>
    </location>
</feature>
<proteinExistence type="predicted"/>
<keyword evidence="5" id="KW-1185">Reference proteome</keyword>
<feature type="transmembrane region" description="Helical" evidence="2">
    <location>
        <begin position="30"/>
        <end position="53"/>
    </location>
</feature>
<evidence type="ECO:0000259" key="3">
    <source>
        <dbReference type="PROSITE" id="PS51378"/>
    </source>
</evidence>
<dbReference type="GO" id="GO:0005576">
    <property type="term" value="C:extracellular region"/>
    <property type="evidence" value="ECO:0007669"/>
    <property type="project" value="UniProtKB-ARBA"/>
</dbReference>
<dbReference type="Gene3D" id="3.30.30.10">
    <property type="entry name" value="Knottin, scorpion toxin-like"/>
    <property type="match status" value="1"/>
</dbReference>
<sequence length="313" mass="35654">MTATERRGDVNVHNQSSPLDKYENENWRTMFMLVFTDMILTDFHVHTICFYILTFGILQYRFYSVCWCTVLFHALIPIIVVIVLIVHTCCDVITNFQNLSIIIPIIAQIVAAIPLVVCRWNRSCDDQALMTGIHAHFGLIVVIIYWWTLVFLIRRPFEACMVTIVYMLCFLAVLLTPQFYGVAKSFTEKKNIKPTISLKEFREQIQSRPITIQSRSQLQQIQSTASKASRQTLAFLTLFAVAVTASPAGDETRIDLESLEPDLRLVDADQATGELKRDKRVTCNIGEWACVAHCNSKSKKSGYCSRGVCYCTN</sequence>
<evidence type="ECO:0000256" key="1">
    <source>
        <dbReference type="ARBA" id="ARBA00023157"/>
    </source>
</evidence>
<keyword evidence="2" id="KW-0812">Transmembrane</keyword>
<evidence type="ECO:0000313" key="4">
    <source>
        <dbReference type="EnsemblMetazoa" id="GAUT030101-PA"/>
    </source>
</evidence>
<dbReference type="Proteomes" id="UP000078200">
    <property type="component" value="Unassembled WGS sequence"/>
</dbReference>